<dbReference type="InterPro" id="IPR036277">
    <property type="entry name" value="SMC_hinge_sf"/>
</dbReference>
<dbReference type="InterPro" id="IPR011890">
    <property type="entry name" value="SMC_prok"/>
</dbReference>
<evidence type="ECO:0000313" key="9">
    <source>
        <dbReference type="Proteomes" id="UP000515561"/>
    </source>
</evidence>
<keyword evidence="4 7" id="KW-0067">ATP-binding</keyword>
<dbReference type="GO" id="GO:0016887">
    <property type="term" value="F:ATP hydrolysis activity"/>
    <property type="evidence" value="ECO:0007669"/>
    <property type="project" value="InterPro"/>
</dbReference>
<organism evidence="8 9">
    <name type="scientific">Anaerocolumna cellulosilytica</name>
    <dbReference type="NCBI Taxonomy" id="433286"/>
    <lineage>
        <taxon>Bacteria</taxon>
        <taxon>Bacillati</taxon>
        <taxon>Bacillota</taxon>
        <taxon>Clostridia</taxon>
        <taxon>Lachnospirales</taxon>
        <taxon>Lachnospiraceae</taxon>
        <taxon>Anaerocolumna</taxon>
    </lineage>
</organism>
<dbReference type="SUPFAM" id="SSF52540">
    <property type="entry name" value="P-loop containing nucleoside triphosphate hydrolases"/>
    <property type="match status" value="1"/>
</dbReference>
<keyword evidence="3 7" id="KW-0547">Nucleotide-binding</keyword>
<dbReference type="SMART" id="SM00968">
    <property type="entry name" value="SMC_hinge"/>
    <property type="match status" value="1"/>
</dbReference>
<dbReference type="NCBIfam" id="TIGR02168">
    <property type="entry name" value="SMC_prok_B"/>
    <property type="match status" value="1"/>
</dbReference>
<dbReference type="InterPro" id="IPR027417">
    <property type="entry name" value="P-loop_NTPase"/>
</dbReference>
<dbReference type="PIRSF" id="PIRSF005719">
    <property type="entry name" value="SMC"/>
    <property type="match status" value="1"/>
</dbReference>
<comment type="domain">
    <text evidence="7">Contains large globular domains required for ATP hydrolysis at each terminus and a third globular domain forming a flexible hinge near the middle of the molecule. These domains are separated by coiled-coil structures.</text>
</comment>
<dbReference type="InterPro" id="IPR003395">
    <property type="entry name" value="RecF/RecN/SMC_N"/>
</dbReference>
<dbReference type="FunFam" id="3.40.50.300:FF:000984">
    <property type="entry name" value="Chromosome partition protein Smc"/>
    <property type="match status" value="1"/>
</dbReference>
<dbReference type="Gene3D" id="3.30.70.1620">
    <property type="match status" value="1"/>
</dbReference>
<evidence type="ECO:0000256" key="7">
    <source>
        <dbReference type="HAMAP-Rule" id="MF_01894"/>
    </source>
</evidence>
<name>A0A6S6R7X3_9FIRM</name>
<dbReference type="EMBL" id="AP023367">
    <property type="protein sequence ID" value="BCJ95108.1"/>
    <property type="molecule type" value="Genomic_DNA"/>
</dbReference>
<feature type="coiled-coil region" evidence="7">
    <location>
        <begin position="742"/>
        <end position="1032"/>
    </location>
</feature>
<comment type="similarity">
    <text evidence="7">Belongs to the SMC family.</text>
</comment>
<accession>A0A6S6R7X3</accession>
<dbReference type="GO" id="GO:0005524">
    <property type="term" value="F:ATP binding"/>
    <property type="evidence" value="ECO:0007669"/>
    <property type="project" value="UniProtKB-UniRule"/>
</dbReference>
<keyword evidence="6 7" id="KW-0238">DNA-binding</keyword>
<comment type="subcellular location">
    <subcellularLocation>
        <location evidence="1 7">Cytoplasm</location>
    </subcellularLocation>
</comment>
<dbReference type="Gene3D" id="3.40.50.300">
    <property type="entry name" value="P-loop containing nucleotide triphosphate hydrolases"/>
    <property type="match status" value="2"/>
</dbReference>
<dbReference type="Pfam" id="PF02463">
    <property type="entry name" value="SMC_N"/>
    <property type="match status" value="1"/>
</dbReference>
<dbReference type="GO" id="GO:0007062">
    <property type="term" value="P:sister chromatid cohesion"/>
    <property type="evidence" value="ECO:0007669"/>
    <property type="project" value="InterPro"/>
</dbReference>
<dbReference type="AlphaFoldDB" id="A0A6S6R7X3"/>
<proteinExistence type="inferred from homology"/>
<dbReference type="RefSeq" id="WP_184095029.1">
    <property type="nucleotide sequence ID" value="NZ_AP023367.1"/>
</dbReference>
<feature type="coiled-coil region" evidence="7">
    <location>
        <begin position="367"/>
        <end position="516"/>
    </location>
</feature>
<keyword evidence="5 7" id="KW-0175">Coiled coil</keyword>
<keyword evidence="9" id="KW-1185">Reference proteome</keyword>
<evidence type="ECO:0000256" key="6">
    <source>
        <dbReference type="ARBA" id="ARBA00023125"/>
    </source>
</evidence>
<dbReference type="HAMAP" id="MF_01894">
    <property type="entry name" value="Smc_prok"/>
    <property type="match status" value="1"/>
</dbReference>
<dbReference type="GO" id="GO:0003677">
    <property type="term" value="F:DNA binding"/>
    <property type="evidence" value="ECO:0007669"/>
    <property type="project" value="UniProtKB-UniRule"/>
</dbReference>
<dbReference type="FunFam" id="3.40.50.300:FF:000901">
    <property type="entry name" value="Chromosome partition protein Smc"/>
    <property type="match status" value="1"/>
</dbReference>
<dbReference type="GO" id="GO:0005694">
    <property type="term" value="C:chromosome"/>
    <property type="evidence" value="ECO:0007669"/>
    <property type="project" value="InterPro"/>
</dbReference>
<dbReference type="GO" id="GO:0005737">
    <property type="term" value="C:cytoplasm"/>
    <property type="evidence" value="ECO:0007669"/>
    <property type="project" value="UniProtKB-SubCell"/>
</dbReference>
<dbReference type="GO" id="GO:0030261">
    <property type="term" value="P:chromosome condensation"/>
    <property type="evidence" value="ECO:0007669"/>
    <property type="project" value="InterPro"/>
</dbReference>
<dbReference type="Proteomes" id="UP000515561">
    <property type="component" value="Chromosome"/>
</dbReference>
<feature type="binding site" evidence="7">
    <location>
        <begin position="32"/>
        <end position="39"/>
    </location>
    <ligand>
        <name>ATP</name>
        <dbReference type="ChEBI" id="CHEBI:30616"/>
    </ligand>
</feature>
<dbReference type="GO" id="GO:0007059">
    <property type="term" value="P:chromosome segregation"/>
    <property type="evidence" value="ECO:0007669"/>
    <property type="project" value="UniProtKB-UniRule"/>
</dbReference>
<comment type="function">
    <text evidence="7">Required for chromosome condensation and partitioning.</text>
</comment>
<dbReference type="Gene3D" id="1.20.1060.20">
    <property type="match status" value="1"/>
</dbReference>
<sequence>MYLKSIEVHGFKSFANKIVFEFHNGITGIVGPNGSGKSNVADAVRWVLGEQSAKQLRGAKMEDVIFSGTEARKSMGYAYVAITINNEDHKLPIEYDEVTVARRVYRSGESEYLINGNSCRLRDVQELFLDTGIGKEGYSIIGQGQIEKILSGKPEDRRELFDEAAGIVKFKKRKAAAERNLEEEKQNLHRINDILREIEKQIGPLEQQSQVAREYLKLRDELRILDVNLFLLENEKVQELKLQLDEKLKIAQESLSASNLNYESIKVEFEKLELQIEQCNAALESNKTSLNEFKLRKEKKEGEIKVLKEQISSVEQNDKHYQSRLWSIDEELNGKNGELESFVSIKKEVDEKLDSLDDAQTGINSELEGVRADITEYTKQIENCNAEIFKYLSDNSSLKTNLQRYETILEQNNIKKVELNQKLLRNKSEEAFIDIAIQEQEEKLAIITGQIKAVIEDNQKLENIISVSQHKLEQISAEITQKQQQYHIEHSRLESLKNLTERYEGYGNSIRKIMEKKETQAGIIGVVADIIKTESKYETAIETALGGNIQNIVTDNEETAKKLIEYLKRDKLGRATFLPLTSISGKEGGRHEKLLSEKGVLGYANQLVQTEEKFRELMIYLLGRSLVVDTIENALILARKNNYSLRIVTLDGELLNPGGSLSGGAYKNNSNLLGRRREIEELERKASELQIAVNTLDLEKEHQKKDRSEASGALEKNKTVLHEIYLTQNTVKMSLSQEEKKKKDGRLIYEEITKEIKEIERQSIELNDNIDKLKLELHSNEEKSKENEHNIEIVNELLNAKKQDEQKIAEKISNIRIDFSALEQKNQNVLENIRRVKKDLEKLYEEKNQLNKNILEAAEQIREKYTGIENTETEIEDLNIKLTELESAIHQTNETREKIGNAHKSSFGRREELSREINELDKEVFRLGNQLEKIAEQVDERLNYMWEEYELTYHTALEYKAEAMDNLNQMKKDIQDVKTAIKALGDVNVNAIDDFKNLSERYIFLKTQRDDLEKAEETLLEIIAELDIEMRKQFEDKFKLIKEQFDIVFKELFGGGKATLELTEEEDILEAGIIITSQPPGKKLQNMMQLSGGEKALTAISLLFAIQNLKPSPFCLLDEIEAALDDSNVKRFAKYLHKLTKDTQFIIITHRRGTMNAADILYGITMQEKGVSTLVSVNLIENDLEK</sequence>
<dbReference type="GO" id="GO:0006260">
    <property type="term" value="P:DNA replication"/>
    <property type="evidence" value="ECO:0007669"/>
    <property type="project" value="UniProtKB-UniRule"/>
</dbReference>
<dbReference type="KEGG" id="acel:acsn021_26770"/>
<feature type="coiled-coil region" evidence="7">
    <location>
        <begin position="234"/>
        <end position="317"/>
    </location>
</feature>
<dbReference type="PANTHER" id="PTHR43977">
    <property type="entry name" value="STRUCTURAL MAINTENANCE OF CHROMOSOMES PROTEIN 3"/>
    <property type="match status" value="1"/>
</dbReference>
<dbReference type="InterPro" id="IPR010935">
    <property type="entry name" value="SMC_hinge"/>
</dbReference>
<dbReference type="CDD" id="cd03278">
    <property type="entry name" value="ABC_SMC_barmotin"/>
    <property type="match status" value="1"/>
</dbReference>
<evidence type="ECO:0000313" key="8">
    <source>
        <dbReference type="EMBL" id="BCJ95108.1"/>
    </source>
</evidence>
<evidence type="ECO:0000256" key="3">
    <source>
        <dbReference type="ARBA" id="ARBA00022741"/>
    </source>
</evidence>
<keyword evidence="2 7" id="KW-0963">Cytoplasm</keyword>
<dbReference type="SUPFAM" id="SSF75553">
    <property type="entry name" value="Smc hinge domain"/>
    <property type="match status" value="1"/>
</dbReference>
<evidence type="ECO:0000256" key="1">
    <source>
        <dbReference type="ARBA" id="ARBA00004496"/>
    </source>
</evidence>
<protein>
    <recommendedName>
        <fullName evidence="7">Chromosome partition protein Smc</fullName>
    </recommendedName>
</protein>
<dbReference type="Pfam" id="PF06470">
    <property type="entry name" value="SMC_hinge"/>
    <property type="match status" value="1"/>
</dbReference>
<evidence type="ECO:0000256" key="5">
    <source>
        <dbReference type="ARBA" id="ARBA00023054"/>
    </source>
</evidence>
<comment type="subunit">
    <text evidence="7">Homodimer.</text>
</comment>
<reference evidence="8 9" key="1">
    <citation type="journal article" date="2016" name="Int. J. Syst. Evol. Microbiol.">
        <title>Descriptions of Anaerotaenia torta gen. nov., sp. nov. and Anaerocolumna cellulosilytica gen. nov., sp. nov. isolated from a methanogenic reactor of cattle waste.</title>
        <authorList>
            <person name="Uek A."/>
            <person name="Ohtaki Y."/>
            <person name="Kaku N."/>
            <person name="Ueki K."/>
        </authorList>
    </citation>
    <scope>NUCLEOTIDE SEQUENCE [LARGE SCALE GENOMIC DNA]</scope>
    <source>
        <strain evidence="8 9">SN021</strain>
    </source>
</reference>
<feature type="coiled-coil region" evidence="7">
    <location>
        <begin position="167"/>
        <end position="201"/>
    </location>
</feature>
<gene>
    <name evidence="7 8" type="primary">smc</name>
    <name evidence="8" type="ORF">acsn021_26770</name>
</gene>
<dbReference type="InterPro" id="IPR024704">
    <property type="entry name" value="SMC"/>
</dbReference>
<evidence type="ECO:0000256" key="4">
    <source>
        <dbReference type="ARBA" id="ARBA00022840"/>
    </source>
</evidence>
<evidence type="ECO:0000256" key="2">
    <source>
        <dbReference type="ARBA" id="ARBA00022490"/>
    </source>
</evidence>
<feature type="coiled-coil region" evidence="7">
    <location>
        <begin position="672"/>
        <end position="699"/>
    </location>
</feature>